<keyword evidence="4" id="KW-1185">Reference proteome</keyword>
<evidence type="ECO:0000313" key="3">
    <source>
        <dbReference type="EMBL" id="MDQ1207475.1"/>
    </source>
</evidence>
<dbReference type="SUPFAM" id="SSF56059">
    <property type="entry name" value="Glutathione synthetase ATP-binding domain-like"/>
    <property type="match status" value="1"/>
</dbReference>
<keyword evidence="1" id="KW-0067">ATP-binding</keyword>
<reference evidence="3 4" key="1">
    <citation type="submission" date="2023-07" db="EMBL/GenBank/DDBJ databases">
        <title>Functional and genomic diversity of the sorghum phyllosphere microbiome.</title>
        <authorList>
            <person name="Shade A."/>
        </authorList>
    </citation>
    <scope>NUCLEOTIDE SEQUENCE [LARGE SCALE GENOMIC DNA]</scope>
    <source>
        <strain evidence="3 4">SORGH_AS_0887</strain>
    </source>
</reference>
<dbReference type="InterPro" id="IPR016102">
    <property type="entry name" value="Succinyl-CoA_synth-like"/>
</dbReference>
<dbReference type="SUPFAM" id="SSF51735">
    <property type="entry name" value="NAD(P)-binding Rossmann-fold domains"/>
    <property type="match status" value="1"/>
</dbReference>
<protein>
    <submittedName>
        <fullName evidence="3">Acyl-CoA synthetase (NDP forming)</fullName>
        <ecNumber evidence="3">6.2.1.13</ecNumber>
    </submittedName>
</protein>
<dbReference type="PANTHER" id="PTHR42793:SF4">
    <property type="entry name" value="BLL6376 PROTEIN"/>
    <property type="match status" value="1"/>
</dbReference>
<keyword evidence="1" id="KW-0547">Nucleotide-binding</keyword>
<dbReference type="InterPro" id="IPR011761">
    <property type="entry name" value="ATP-grasp"/>
</dbReference>
<dbReference type="EC" id="6.2.1.13" evidence="3"/>
<dbReference type="Pfam" id="PF13607">
    <property type="entry name" value="Succ_CoA_lig"/>
    <property type="match status" value="1"/>
</dbReference>
<gene>
    <name evidence="3" type="ORF">QE380_000398</name>
</gene>
<dbReference type="Gene3D" id="3.40.50.720">
    <property type="entry name" value="NAD(P)-binding Rossmann-like Domain"/>
    <property type="match status" value="1"/>
</dbReference>
<dbReference type="InterPro" id="IPR003781">
    <property type="entry name" value="CoA-bd"/>
</dbReference>
<evidence type="ECO:0000313" key="4">
    <source>
        <dbReference type="Proteomes" id="UP001233360"/>
    </source>
</evidence>
<evidence type="ECO:0000256" key="1">
    <source>
        <dbReference type="PROSITE-ProRule" id="PRU00409"/>
    </source>
</evidence>
<proteinExistence type="predicted"/>
<feature type="domain" description="ATP-grasp" evidence="2">
    <location>
        <begin position="488"/>
        <end position="524"/>
    </location>
</feature>
<dbReference type="EMBL" id="JAUTBK010000002">
    <property type="protein sequence ID" value="MDQ1207475.1"/>
    <property type="molecule type" value="Genomic_DNA"/>
</dbReference>
<dbReference type="PANTHER" id="PTHR42793">
    <property type="entry name" value="COA BINDING DOMAIN CONTAINING PROTEIN"/>
    <property type="match status" value="1"/>
</dbReference>
<dbReference type="Gene3D" id="3.40.50.261">
    <property type="entry name" value="Succinyl-CoA synthetase domains"/>
    <property type="match status" value="2"/>
</dbReference>
<evidence type="ECO:0000259" key="2">
    <source>
        <dbReference type="PROSITE" id="PS50975"/>
    </source>
</evidence>
<dbReference type="Gene3D" id="3.30.470.20">
    <property type="entry name" value="ATP-grasp fold, B domain"/>
    <property type="match status" value="1"/>
</dbReference>
<dbReference type="Pfam" id="PF13380">
    <property type="entry name" value="CoA_binding_2"/>
    <property type="match status" value="1"/>
</dbReference>
<keyword evidence="3" id="KW-0436">Ligase</keyword>
<dbReference type="GO" id="GO:0043758">
    <property type="term" value="F:acetate-CoA ligase (ADP-forming) activity"/>
    <property type="evidence" value="ECO:0007669"/>
    <property type="project" value="UniProtKB-EC"/>
</dbReference>
<dbReference type="InterPro" id="IPR036291">
    <property type="entry name" value="NAD(P)-bd_dom_sf"/>
</dbReference>
<dbReference type="PROSITE" id="PS50975">
    <property type="entry name" value="ATP_GRASP"/>
    <property type="match status" value="1"/>
</dbReference>
<dbReference type="InterPro" id="IPR032875">
    <property type="entry name" value="Succ_CoA_lig_flav_dom"/>
</dbReference>
<dbReference type="SUPFAM" id="SSF52210">
    <property type="entry name" value="Succinyl-CoA synthetase domains"/>
    <property type="match status" value="2"/>
</dbReference>
<dbReference type="Proteomes" id="UP001233360">
    <property type="component" value="Unassembled WGS sequence"/>
</dbReference>
<organism evidence="3 4">
    <name type="scientific">Acinetobacter baylyi</name>
    <dbReference type="NCBI Taxonomy" id="202950"/>
    <lineage>
        <taxon>Bacteria</taxon>
        <taxon>Pseudomonadati</taxon>
        <taxon>Pseudomonadota</taxon>
        <taxon>Gammaproteobacteria</taxon>
        <taxon>Moraxellales</taxon>
        <taxon>Moraxellaceae</taxon>
        <taxon>Acinetobacter</taxon>
    </lineage>
</organism>
<dbReference type="Gene3D" id="3.30.1490.20">
    <property type="entry name" value="ATP-grasp fold, A domain"/>
    <property type="match status" value="1"/>
</dbReference>
<dbReference type="SMART" id="SM00881">
    <property type="entry name" value="CoA_binding"/>
    <property type="match status" value="1"/>
</dbReference>
<dbReference type="InterPro" id="IPR013815">
    <property type="entry name" value="ATP_grasp_subdomain_1"/>
</dbReference>
<dbReference type="Pfam" id="PF13549">
    <property type="entry name" value="ATP-grasp_5"/>
    <property type="match status" value="1"/>
</dbReference>
<accession>A0ABU0USE4</accession>
<dbReference type="RefSeq" id="WP_307001694.1">
    <property type="nucleotide sequence ID" value="NZ_JAUTBK010000002.1"/>
</dbReference>
<name>A0ABU0USE4_ACIBI</name>
<comment type="caution">
    <text evidence="3">The sequence shown here is derived from an EMBL/GenBank/DDBJ whole genome shotgun (WGS) entry which is preliminary data.</text>
</comment>
<sequence>MSQSVLDALLNPASVALIGASDNPARIGGRPLRYLKESGFEGEIFPVNPNRDRVQGIPAYADLASLPKAADVALLAVPASATVQAVRECAQKGIQTAIVFSAGFAEAGEDGHQMQQEMLNAAKESNLRLLGPNCLGVFNAYKKFYGTFSTVLDGDFIEPGAVSIVSQSGAYGSHIAHLCRQRGLGIGYWVTTGNECDIDLSDALNWVVDQPEVKVVLAYAEGIRHRDRFIQALEKAQRNNVAIIFMKVGRSEVGAKAASSHTAALAGSDAVFDAVLRQYGVIRAKTTTEQIDIAYAVTRAGHIEHNRLGIFTFSGGFGIQMADDAEAAGLDVAPMPETAQDELKQLLPYASPVNPVDATAQALTDLPMMTSFIQTMLKKGDYQFFAGILGSGPTSPTFATALRQTFEEATKDAPSCLKCLTMTAPPEIVRQYEEKGFLVYEDGAALINALGALVKLQQARTATRSSSDIKLPERIEIPQCEMNEFAAKQILKQAGIPCLPEILITPDDDPTLAANELGYPLVMKIASADLPHKTEVGGIRLNLKSAQEVSDAKANMLLHVQQLAPSAQLDGVILTPMLKGGRETIVGVFNDQSFGPVVMFGLGGIFVEVLKDVTFRVAPFDIDQAKAMIAEIKGYALLQGVRGEQPADIDALAKLLSTLSKFAAVHADQFDSIDLNPVLVLDQDQGVIALDALIVPRSAQS</sequence>